<proteinExistence type="predicted"/>
<sequence>MQHHPINHKIGRLIPWKGKDYLYFSGTAYLGMGSVPKFEQLILQGIQQYGSNHGASRFSNVQLEVFDALEEKFAHEAGAPFGALLSSGFMAGYLAQTLLYAHADDVWPAPDAHPAILPAQFQPDPILSFRNFAEDCIQKSHQVTGHTIAILSNAVDTILPAVHDFSWVRQLSEQNNYYLLIDDSHALGLLGKGIYGTYHQWKSLPVRLIVAGSLGKALAIPAGIILGDAYFIEKVKSSAIFRGASPAAPGYCQAFLQADKLYEQQQSLLRANMAYFFHLIKDSSDKLRFNPRFPVVTFKNNGWSPKLLEAGIMISSFSYPRSEDAPVDRIILSAYHTKEDLVQLAAAITSG</sequence>
<comment type="cofactor">
    <cofactor evidence="1">
        <name>pyridoxal 5'-phosphate</name>
        <dbReference type="ChEBI" id="CHEBI:597326"/>
    </cofactor>
</comment>
<dbReference type="InterPro" id="IPR015422">
    <property type="entry name" value="PyrdxlP-dep_Trfase_small"/>
</dbReference>
<name>A0A514CFL9_9BACT</name>
<evidence type="ECO:0000313" key="4">
    <source>
        <dbReference type="EMBL" id="QDH78625.1"/>
    </source>
</evidence>
<feature type="domain" description="Aminotransferase class I/classII large" evidence="3">
    <location>
        <begin position="168"/>
        <end position="348"/>
    </location>
</feature>
<dbReference type="RefSeq" id="WP_141613879.1">
    <property type="nucleotide sequence ID" value="NZ_CP041253.1"/>
</dbReference>
<dbReference type="PANTHER" id="PTHR13693">
    <property type="entry name" value="CLASS II AMINOTRANSFERASE/8-AMINO-7-OXONONANOATE SYNTHASE"/>
    <property type="match status" value="1"/>
</dbReference>
<dbReference type="OrthoDB" id="846426at2"/>
<dbReference type="EMBL" id="CP041253">
    <property type="protein sequence ID" value="QDH78625.1"/>
    <property type="molecule type" value="Genomic_DNA"/>
</dbReference>
<dbReference type="Gene3D" id="3.40.640.10">
    <property type="entry name" value="Type I PLP-dependent aspartate aminotransferase-like (Major domain)"/>
    <property type="match status" value="1"/>
</dbReference>
<organism evidence="4 5">
    <name type="scientific">Echinicola soli</name>
    <dbReference type="NCBI Taxonomy" id="2591634"/>
    <lineage>
        <taxon>Bacteria</taxon>
        <taxon>Pseudomonadati</taxon>
        <taxon>Bacteroidota</taxon>
        <taxon>Cytophagia</taxon>
        <taxon>Cytophagales</taxon>
        <taxon>Cyclobacteriaceae</taxon>
        <taxon>Echinicola</taxon>
    </lineage>
</organism>
<reference evidence="4 5" key="1">
    <citation type="submission" date="2019-06" db="EMBL/GenBank/DDBJ databases">
        <title>Echinicola alkalisoli sp. nov. isolated from saline soil.</title>
        <authorList>
            <person name="Sun J.-Q."/>
            <person name="Xu L."/>
        </authorList>
    </citation>
    <scope>NUCLEOTIDE SEQUENCE [LARGE SCALE GENOMIC DNA]</scope>
    <source>
        <strain evidence="4 5">LN3S3</strain>
    </source>
</reference>
<protein>
    <submittedName>
        <fullName evidence="4">Aminotransferase class I/II-fold pyridoxal phosphate-dependent enzyme</fullName>
    </submittedName>
</protein>
<dbReference type="Pfam" id="PF00155">
    <property type="entry name" value="Aminotran_1_2"/>
    <property type="match status" value="1"/>
</dbReference>
<evidence type="ECO:0000256" key="2">
    <source>
        <dbReference type="ARBA" id="ARBA00022679"/>
    </source>
</evidence>
<dbReference type="KEGG" id="echi:FKX85_06090"/>
<dbReference type="InterPro" id="IPR015424">
    <property type="entry name" value="PyrdxlP-dep_Trfase"/>
</dbReference>
<accession>A0A514CFL9</accession>
<dbReference type="SUPFAM" id="SSF53383">
    <property type="entry name" value="PLP-dependent transferases"/>
    <property type="match status" value="1"/>
</dbReference>
<keyword evidence="5" id="KW-1185">Reference proteome</keyword>
<dbReference type="GO" id="GO:0030170">
    <property type="term" value="F:pyridoxal phosphate binding"/>
    <property type="evidence" value="ECO:0007669"/>
    <property type="project" value="InterPro"/>
</dbReference>
<dbReference type="InterPro" id="IPR050087">
    <property type="entry name" value="AON_synthase_class-II"/>
</dbReference>
<dbReference type="Proteomes" id="UP000316614">
    <property type="component" value="Chromosome"/>
</dbReference>
<gene>
    <name evidence="4" type="ORF">FKX85_06090</name>
</gene>
<dbReference type="InterPro" id="IPR004839">
    <property type="entry name" value="Aminotransferase_I/II_large"/>
</dbReference>
<keyword evidence="4" id="KW-0032">Aminotransferase</keyword>
<dbReference type="GO" id="GO:0008483">
    <property type="term" value="F:transaminase activity"/>
    <property type="evidence" value="ECO:0007669"/>
    <property type="project" value="UniProtKB-KW"/>
</dbReference>
<evidence type="ECO:0000259" key="3">
    <source>
        <dbReference type="Pfam" id="PF00155"/>
    </source>
</evidence>
<dbReference type="AlphaFoldDB" id="A0A514CFL9"/>
<dbReference type="InterPro" id="IPR015421">
    <property type="entry name" value="PyrdxlP-dep_Trfase_major"/>
</dbReference>
<dbReference type="Gene3D" id="3.90.1150.10">
    <property type="entry name" value="Aspartate Aminotransferase, domain 1"/>
    <property type="match status" value="1"/>
</dbReference>
<evidence type="ECO:0000313" key="5">
    <source>
        <dbReference type="Proteomes" id="UP000316614"/>
    </source>
</evidence>
<keyword evidence="2 4" id="KW-0808">Transferase</keyword>
<evidence type="ECO:0000256" key="1">
    <source>
        <dbReference type="ARBA" id="ARBA00001933"/>
    </source>
</evidence>